<accession>A0A849VEX8</accession>
<dbReference type="EMBL" id="JABBPG010000002">
    <property type="protein sequence ID" value="NOU50287.1"/>
    <property type="molecule type" value="Genomic_DNA"/>
</dbReference>
<gene>
    <name evidence="2" type="ORF">HG263_06995</name>
</gene>
<dbReference type="RefSeq" id="WP_171625353.1">
    <property type="nucleotide sequence ID" value="NZ_JABBPG010000002.1"/>
</dbReference>
<protein>
    <submittedName>
        <fullName evidence="2">GPW/gp25 family protein</fullName>
    </submittedName>
</protein>
<organism evidence="2 3">
    <name type="scientific">Pseudoalteromonas caenipelagi</name>
    <dbReference type="NCBI Taxonomy" id="2726988"/>
    <lineage>
        <taxon>Bacteria</taxon>
        <taxon>Pseudomonadati</taxon>
        <taxon>Pseudomonadota</taxon>
        <taxon>Gammaproteobacteria</taxon>
        <taxon>Alteromonadales</taxon>
        <taxon>Pseudoalteromonadaceae</taxon>
        <taxon>Pseudoalteromonas</taxon>
    </lineage>
</organism>
<evidence type="ECO:0000313" key="2">
    <source>
        <dbReference type="EMBL" id="NOU50287.1"/>
    </source>
</evidence>
<dbReference type="Proteomes" id="UP000586305">
    <property type="component" value="Unassembled WGS sequence"/>
</dbReference>
<reference evidence="2 3" key="1">
    <citation type="submission" date="2020-04" db="EMBL/GenBank/DDBJ databases">
        <title>Pseudoalteromonas caenipelagi sp. nov., isolated from a tidal flat.</title>
        <authorList>
            <person name="Park S."/>
            <person name="Yoon J.-H."/>
        </authorList>
    </citation>
    <scope>NUCLEOTIDE SEQUENCE [LARGE SCALE GENOMIC DNA]</scope>
    <source>
        <strain evidence="2 3">JBTF-M23</strain>
    </source>
</reference>
<dbReference type="InterPro" id="IPR007048">
    <property type="entry name" value="IraD/Gp25-like"/>
</dbReference>
<comment type="caution">
    <text evidence="2">The sequence shown here is derived from an EMBL/GenBank/DDBJ whole genome shotgun (WGS) entry which is preliminary data.</text>
</comment>
<sequence length="149" mass="16717">MSNKPTSAQQSQFLGRGWQFPPTFSSVSNQVAMNEGEKNINQSIDLILKTRRGERSLLPYYGSQLSNFLFRSQDATLKEEIAKSVRYTLLNDEPRISVDDVIVSYTTGSESQVVISVVYTVKRTNTRHNHVFPFSILEGTNLAVRAQGA</sequence>
<proteinExistence type="predicted"/>
<keyword evidence="3" id="KW-1185">Reference proteome</keyword>
<feature type="domain" description="IraD/Gp25-like" evidence="1">
    <location>
        <begin position="35"/>
        <end position="125"/>
    </location>
</feature>
<dbReference type="AlphaFoldDB" id="A0A849VEX8"/>
<dbReference type="Gene3D" id="3.10.450.40">
    <property type="match status" value="1"/>
</dbReference>
<evidence type="ECO:0000259" key="1">
    <source>
        <dbReference type="Pfam" id="PF04965"/>
    </source>
</evidence>
<dbReference type="SUPFAM" id="SSF160719">
    <property type="entry name" value="gpW/gp25-like"/>
    <property type="match status" value="1"/>
</dbReference>
<evidence type="ECO:0000313" key="3">
    <source>
        <dbReference type="Proteomes" id="UP000586305"/>
    </source>
</evidence>
<name>A0A849VEX8_9GAMM</name>
<dbReference type="Pfam" id="PF04965">
    <property type="entry name" value="GPW_gp25"/>
    <property type="match status" value="1"/>
</dbReference>